<reference evidence="1 2" key="1">
    <citation type="submission" date="2017-07" db="EMBL/GenBank/DDBJ databases">
        <title>Phylogenetic study on the rhizospheric bacterium Ochrobactrum sp. A44.</title>
        <authorList>
            <person name="Krzyzanowska D.M."/>
            <person name="Ossowicki A."/>
            <person name="Rajewska M."/>
            <person name="Maciag T."/>
            <person name="Kaczynski Z."/>
            <person name="Czerwicka M."/>
            <person name="Jafra S."/>
        </authorList>
    </citation>
    <scope>NUCLEOTIDE SEQUENCE [LARGE SCALE GENOMIC DNA]</scope>
    <source>
        <strain evidence="1 2">CCUG 30717</strain>
    </source>
</reference>
<sequence>MLAVLSSTCAAQACNSTVLTVKDWSVIEAGTQTGRLETIIQSNASQKTNRDKRFDRF</sequence>
<dbReference type="Proteomes" id="UP000216188">
    <property type="component" value="Unassembled WGS sequence"/>
</dbReference>
<comment type="caution">
    <text evidence="1">The sequence shown here is derived from an EMBL/GenBank/DDBJ whole genome shotgun (WGS) entry which is preliminary data.</text>
</comment>
<organism evidence="1 2">
    <name type="scientific">Brucella pseudogrignonensis</name>
    <dbReference type="NCBI Taxonomy" id="419475"/>
    <lineage>
        <taxon>Bacteria</taxon>
        <taxon>Pseudomonadati</taxon>
        <taxon>Pseudomonadota</taxon>
        <taxon>Alphaproteobacteria</taxon>
        <taxon>Hyphomicrobiales</taxon>
        <taxon>Brucellaceae</taxon>
        <taxon>Brucella/Ochrobactrum group</taxon>
        <taxon>Brucella</taxon>
    </lineage>
</organism>
<dbReference type="EMBL" id="NNRM01000039">
    <property type="protein sequence ID" value="OYR23540.1"/>
    <property type="molecule type" value="Genomic_DNA"/>
</dbReference>
<keyword evidence="1" id="KW-0449">Lipoprotein</keyword>
<evidence type="ECO:0000313" key="2">
    <source>
        <dbReference type="Proteomes" id="UP000216188"/>
    </source>
</evidence>
<dbReference type="AlphaFoldDB" id="A0A256G985"/>
<gene>
    <name evidence="1" type="ORF">CEV34_3544</name>
</gene>
<protein>
    <submittedName>
        <fullName evidence="1">Putative lipoprotein</fullName>
    </submittedName>
</protein>
<proteinExistence type="predicted"/>
<keyword evidence="2" id="KW-1185">Reference proteome</keyword>
<name>A0A256G985_9HYPH</name>
<accession>A0A256G985</accession>
<evidence type="ECO:0000313" key="1">
    <source>
        <dbReference type="EMBL" id="OYR23540.1"/>
    </source>
</evidence>